<dbReference type="SUPFAM" id="SSF52047">
    <property type="entry name" value="RNI-like"/>
    <property type="match status" value="1"/>
</dbReference>
<comment type="caution">
    <text evidence="1">The sequence shown here is derived from an EMBL/GenBank/DDBJ whole genome shotgun (WGS) entry which is preliminary data.</text>
</comment>
<dbReference type="Proteomes" id="UP001141327">
    <property type="component" value="Unassembled WGS sequence"/>
</dbReference>
<evidence type="ECO:0000313" key="1">
    <source>
        <dbReference type="EMBL" id="KAJ4458013.1"/>
    </source>
</evidence>
<gene>
    <name evidence="1" type="ORF">PAPYR_6414</name>
</gene>
<evidence type="ECO:0000313" key="2">
    <source>
        <dbReference type="Proteomes" id="UP001141327"/>
    </source>
</evidence>
<keyword evidence="2" id="KW-1185">Reference proteome</keyword>
<protein>
    <submittedName>
        <fullName evidence="1">Uncharacterized protein</fullName>
    </submittedName>
</protein>
<reference evidence="1" key="1">
    <citation type="journal article" date="2022" name="bioRxiv">
        <title>Genomics of Preaxostyla Flagellates Illuminates Evolutionary Transitions and the Path Towards Mitochondrial Loss.</title>
        <authorList>
            <person name="Novak L.V.F."/>
            <person name="Treitli S.C."/>
            <person name="Pyrih J."/>
            <person name="Halakuc P."/>
            <person name="Pipaliya S.V."/>
            <person name="Vacek V."/>
            <person name="Brzon O."/>
            <person name="Soukal P."/>
            <person name="Eme L."/>
            <person name="Dacks J.B."/>
            <person name="Karnkowska A."/>
            <person name="Elias M."/>
            <person name="Hampl V."/>
        </authorList>
    </citation>
    <scope>NUCLEOTIDE SEQUENCE</scope>
    <source>
        <strain evidence="1">RCP-MX</strain>
    </source>
</reference>
<dbReference type="InterPro" id="IPR032675">
    <property type="entry name" value="LRR_dom_sf"/>
</dbReference>
<sequence>MIMTINVLAPENKAKSRDNNIHNPQALKRSGNFFKYLASERTLASKKAKRTKIPPVKVDQLRFSPLALPLRLPLDLLPVLVETSESPMRTYTQLLSICHTTRTAVRGSPRGLAWRGADDDDNDEGDPLIRQVTTPTAEALAALVGPCLGLVKLTLDFETLPEHWCDLPEAASDWVGEAFAGHNRLAVLEIAAPWFIIHQALPAIVGHLHGLEEFRLDGGWQLNRLERLELPDMSATSSDWITTTLARLLTGNMATLRSLNLTVTLPIGQYEAIPLSQLEGLLDGLPELMSLTLTLQRASFCPIAQYALRPGLLDRLEHLAFHFQQRSPVRGARMRIASRHLRTLSFDYVEGCIPIPAAIELTCPRLEELVLPERGGGLTEFVMDCPQLRSIKGLPGYCRHRWKAMPRLVRVRGRGCWADGLPLSLDGLPQLLEGSPRLPVDVLPHLPPPWSMRALQLPAQLAFFRATVDLGWTPTDPPPDLLVESTGLRALAVWLLPRQGDFAVPRRLSTLNIHCPALMAFHADLSRFASLALVGPPPPLLNLAVRAELAEAVLCLPNCLAMSATTLRRVSLHGRAGRPRPGGPRHADVVLALPHLRRLNIEVMKLRSLVLHCPLLEMLHLCGFPSADVERCELIGPPPRNLHLDIEAFSGLARRFSWMKEFPCLPR</sequence>
<accession>A0ABQ8UII6</accession>
<dbReference type="EMBL" id="JAPMOS010000036">
    <property type="protein sequence ID" value="KAJ4458013.1"/>
    <property type="molecule type" value="Genomic_DNA"/>
</dbReference>
<name>A0ABQ8UII6_9EUKA</name>
<dbReference type="Gene3D" id="3.80.10.10">
    <property type="entry name" value="Ribonuclease Inhibitor"/>
    <property type="match status" value="1"/>
</dbReference>
<organism evidence="1 2">
    <name type="scientific">Paratrimastix pyriformis</name>
    <dbReference type="NCBI Taxonomy" id="342808"/>
    <lineage>
        <taxon>Eukaryota</taxon>
        <taxon>Metamonada</taxon>
        <taxon>Preaxostyla</taxon>
        <taxon>Paratrimastigidae</taxon>
        <taxon>Paratrimastix</taxon>
    </lineage>
</organism>
<proteinExistence type="predicted"/>